<evidence type="ECO:0000313" key="1">
    <source>
        <dbReference type="EMBL" id="KAJ1131127.1"/>
    </source>
</evidence>
<dbReference type="AlphaFoldDB" id="A0AAV7PS60"/>
<name>A0AAV7PS60_PLEWA</name>
<gene>
    <name evidence="1" type="ORF">NDU88_009470</name>
</gene>
<evidence type="ECO:0000313" key="2">
    <source>
        <dbReference type="Proteomes" id="UP001066276"/>
    </source>
</evidence>
<reference evidence="1" key="1">
    <citation type="journal article" date="2022" name="bioRxiv">
        <title>Sequencing and chromosome-scale assembly of the giantPleurodeles waltlgenome.</title>
        <authorList>
            <person name="Brown T."/>
            <person name="Elewa A."/>
            <person name="Iarovenko S."/>
            <person name="Subramanian E."/>
            <person name="Araus A.J."/>
            <person name="Petzold A."/>
            <person name="Susuki M."/>
            <person name="Suzuki K.-i.T."/>
            <person name="Hayashi T."/>
            <person name="Toyoda A."/>
            <person name="Oliveira C."/>
            <person name="Osipova E."/>
            <person name="Leigh N.D."/>
            <person name="Simon A."/>
            <person name="Yun M.H."/>
        </authorList>
    </citation>
    <scope>NUCLEOTIDE SEQUENCE</scope>
    <source>
        <strain evidence="1">20211129_DDA</strain>
        <tissue evidence="1">Liver</tissue>
    </source>
</reference>
<organism evidence="1 2">
    <name type="scientific">Pleurodeles waltl</name>
    <name type="common">Iberian ribbed newt</name>
    <dbReference type="NCBI Taxonomy" id="8319"/>
    <lineage>
        <taxon>Eukaryota</taxon>
        <taxon>Metazoa</taxon>
        <taxon>Chordata</taxon>
        <taxon>Craniata</taxon>
        <taxon>Vertebrata</taxon>
        <taxon>Euteleostomi</taxon>
        <taxon>Amphibia</taxon>
        <taxon>Batrachia</taxon>
        <taxon>Caudata</taxon>
        <taxon>Salamandroidea</taxon>
        <taxon>Salamandridae</taxon>
        <taxon>Pleurodelinae</taxon>
        <taxon>Pleurodeles</taxon>
    </lineage>
</organism>
<keyword evidence="2" id="KW-1185">Reference proteome</keyword>
<accession>A0AAV7PS60</accession>
<protein>
    <submittedName>
        <fullName evidence="1">Uncharacterized protein</fullName>
    </submittedName>
</protein>
<sequence>MWTYGSRFPPFGLGLPSGTGLLEPDGGRAGVSHLLAGGGDPLMLLVSEHQKAQRSENGIHIFAVRNDSCQGRGGHRVDGAARSRVSSLAQGCSGMVISCGNRYEANRPEINPAAVYCGDANVDTDADTVCVLGSAMEDRKRSDAWQDLPALHGD</sequence>
<dbReference type="Proteomes" id="UP001066276">
    <property type="component" value="Chromosome 7"/>
</dbReference>
<dbReference type="EMBL" id="JANPWB010000011">
    <property type="protein sequence ID" value="KAJ1131127.1"/>
    <property type="molecule type" value="Genomic_DNA"/>
</dbReference>
<comment type="caution">
    <text evidence="1">The sequence shown here is derived from an EMBL/GenBank/DDBJ whole genome shotgun (WGS) entry which is preliminary data.</text>
</comment>
<proteinExistence type="predicted"/>